<dbReference type="PROSITE" id="PS50112">
    <property type="entry name" value="PAS"/>
    <property type="match status" value="1"/>
</dbReference>
<accession>A0A2Z6G8E9</accession>
<feature type="coiled-coil region" evidence="1">
    <location>
        <begin position="54"/>
        <end position="88"/>
    </location>
</feature>
<keyword evidence="1" id="KW-0175">Coiled coil</keyword>
<dbReference type="OrthoDB" id="9813903at2"/>
<dbReference type="Gene3D" id="1.20.120.30">
    <property type="entry name" value="Aspartate receptor, ligand-binding domain"/>
    <property type="match status" value="1"/>
</dbReference>
<protein>
    <submittedName>
        <fullName evidence="7">Cyclic di-GMP phosphodiesterase Gmr</fullName>
    </submittedName>
</protein>
<dbReference type="AlphaFoldDB" id="A0A2Z6G8E9"/>
<keyword evidence="3" id="KW-0472">Membrane</keyword>
<dbReference type="Gene3D" id="3.30.450.20">
    <property type="entry name" value="PAS domain"/>
    <property type="match status" value="1"/>
</dbReference>
<feature type="transmembrane region" description="Helical" evidence="3">
    <location>
        <begin position="27"/>
        <end position="48"/>
    </location>
</feature>
<evidence type="ECO:0000259" key="5">
    <source>
        <dbReference type="PROSITE" id="PS50883"/>
    </source>
</evidence>
<dbReference type="SMART" id="SM00267">
    <property type="entry name" value="GGDEF"/>
    <property type="match status" value="1"/>
</dbReference>
<dbReference type="Pfam" id="PF13682">
    <property type="entry name" value="CZB"/>
    <property type="match status" value="1"/>
</dbReference>
<feature type="compositionally biased region" description="Polar residues" evidence="2">
    <location>
        <begin position="1044"/>
        <end position="1054"/>
    </location>
</feature>
<dbReference type="KEGG" id="fam:OYT1_ch0165"/>
<dbReference type="PROSITE" id="PS50887">
    <property type="entry name" value="GGDEF"/>
    <property type="match status" value="1"/>
</dbReference>
<dbReference type="SMART" id="SM00091">
    <property type="entry name" value="PAS"/>
    <property type="match status" value="1"/>
</dbReference>
<dbReference type="STRING" id="1188319.OYT1_00588"/>
<evidence type="ECO:0000256" key="1">
    <source>
        <dbReference type="SAM" id="Coils"/>
    </source>
</evidence>
<evidence type="ECO:0000313" key="7">
    <source>
        <dbReference type="EMBL" id="BBE49740.1"/>
    </source>
</evidence>
<feature type="domain" description="GGDEF" evidence="6">
    <location>
        <begin position="513"/>
        <end position="647"/>
    </location>
</feature>
<evidence type="ECO:0000256" key="3">
    <source>
        <dbReference type="SAM" id="Phobius"/>
    </source>
</evidence>
<dbReference type="PANTHER" id="PTHR44757">
    <property type="entry name" value="DIGUANYLATE CYCLASE DGCP"/>
    <property type="match status" value="1"/>
</dbReference>
<organism evidence="7 8">
    <name type="scientific">Ferriphaselus amnicola</name>
    <dbReference type="NCBI Taxonomy" id="1188319"/>
    <lineage>
        <taxon>Bacteria</taxon>
        <taxon>Pseudomonadati</taxon>
        <taxon>Pseudomonadota</taxon>
        <taxon>Betaproteobacteria</taxon>
        <taxon>Nitrosomonadales</taxon>
        <taxon>Gallionellaceae</taxon>
        <taxon>Ferriphaselus</taxon>
    </lineage>
</organism>
<dbReference type="InterPro" id="IPR000160">
    <property type="entry name" value="GGDEF_dom"/>
</dbReference>
<keyword evidence="3" id="KW-0812">Transmembrane</keyword>
<dbReference type="InterPro" id="IPR043128">
    <property type="entry name" value="Rev_trsase/Diguanyl_cyclase"/>
</dbReference>
<dbReference type="InterPro" id="IPR029787">
    <property type="entry name" value="Nucleotide_cyclase"/>
</dbReference>
<evidence type="ECO:0000256" key="2">
    <source>
        <dbReference type="SAM" id="MobiDB-lite"/>
    </source>
</evidence>
<dbReference type="Pfam" id="PF00990">
    <property type="entry name" value="GGDEF"/>
    <property type="match status" value="1"/>
</dbReference>
<dbReference type="CDD" id="cd00130">
    <property type="entry name" value="PAS"/>
    <property type="match status" value="1"/>
</dbReference>
<keyword evidence="3" id="KW-1133">Transmembrane helix</keyword>
<gene>
    <name evidence="7" type="ORF">OYT1_ch0165</name>
</gene>
<dbReference type="CDD" id="cd01948">
    <property type="entry name" value="EAL"/>
    <property type="match status" value="1"/>
</dbReference>
<dbReference type="InterPro" id="IPR052155">
    <property type="entry name" value="Biofilm_reg_signaling"/>
</dbReference>
<dbReference type="SUPFAM" id="SSF55785">
    <property type="entry name" value="PYP-like sensor domain (PAS domain)"/>
    <property type="match status" value="1"/>
</dbReference>
<dbReference type="InterPro" id="IPR000014">
    <property type="entry name" value="PAS"/>
</dbReference>
<dbReference type="SUPFAM" id="SSF141868">
    <property type="entry name" value="EAL domain-like"/>
    <property type="match status" value="1"/>
</dbReference>
<proteinExistence type="predicted"/>
<feature type="domain" description="EAL" evidence="5">
    <location>
        <begin position="656"/>
        <end position="911"/>
    </location>
</feature>
<dbReference type="InterPro" id="IPR001633">
    <property type="entry name" value="EAL_dom"/>
</dbReference>
<dbReference type="InterPro" id="IPR013656">
    <property type="entry name" value="PAS_4"/>
</dbReference>
<dbReference type="Proteomes" id="UP000033070">
    <property type="component" value="Chromosome"/>
</dbReference>
<dbReference type="GO" id="GO:0003824">
    <property type="term" value="F:catalytic activity"/>
    <property type="evidence" value="ECO:0007669"/>
    <property type="project" value="UniProtKB-ARBA"/>
</dbReference>
<dbReference type="EMBL" id="AP018738">
    <property type="protein sequence ID" value="BBE49740.1"/>
    <property type="molecule type" value="Genomic_DNA"/>
</dbReference>
<evidence type="ECO:0000259" key="4">
    <source>
        <dbReference type="PROSITE" id="PS50112"/>
    </source>
</evidence>
<dbReference type="NCBIfam" id="TIGR00254">
    <property type="entry name" value="GGDEF"/>
    <property type="match status" value="1"/>
</dbReference>
<dbReference type="Gene3D" id="3.30.70.270">
    <property type="match status" value="1"/>
</dbReference>
<dbReference type="NCBIfam" id="TIGR00229">
    <property type="entry name" value="sensory_box"/>
    <property type="match status" value="1"/>
</dbReference>
<dbReference type="InterPro" id="IPR035919">
    <property type="entry name" value="EAL_sf"/>
</dbReference>
<name>A0A2Z6G8E9_9PROT</name>
<feature type="region of interest" description="Disordered" evidence="2">
    <location>
        <begin position="1044"/>
        <end position="1063"/>
    </location>
</feature>
<dbReference type="FunFam" id="3.30.70.270:FF:000001">
    <property type="entry name" value="Diguanylate cyclase domain protein"/>
    <property type="match status" value="1"/>
</dbReference>
<dbReference type="InterPro" id="IPR035965">
    <property type="entry name" value="PAS-like_dom_sf"/>
</dbReference>
<dbReference type="PROSITE" id="PS50883">
    <property type="entry name" value="EAL"/>
    <property type="match status" value="1"/>
</dbReference>
<evidence type="ECO:0000313" key="8">
    <source>
        <dbReference type="Proteomes" id="UP000033070"/>
    </source>
</evidence>
<dbReference type="Pfam" id="PF00563">
    <property type="entry name" value="EAL"/>
    <property type="match status" value="1"/>
</dbReference>
<feature type="domain" description="PAS" evidence="4">
    <location>
        <begin position="351"/>
        <end position="424"/>
    </location>
</feature>
<dbReference type="CDD" id="cd01949">
    <property type="entry name" value="GGDEF"/>
    <property type="match status" value="1"/>
</dbReference>
<reference evidence="7 8" key="1">
    <citation type="submission" date="2018-06" db="EMBL/GenBank/DDBJ databases">
        <title>OYT1 Genome Sequencing.</title>
        <authorList>
            <person name="Kato S."/>
            <person name="Itoh T."/>
            <person name="Ohkuma M."/>
        </authorList>
    </citation>
    <scope>NUCLEOTIDE SEQUENCE [LARGE SCALE GENOMIC DNA]</scope>
    <source>
        <strain evidence="7 8">OYT1</strain>
    </source>
</reference>
<dbReference type="PANTHER" id="PTHR44757:SF4">
    <property type="entry name" value="DIGUANYLATE CYCLASE DGCE-RELATED"/>
    <property type="match status" value="1"/>
</dbReference>
<dbReference type="SMART" id="SM00052">
    <property type="entry name" value="EAL"/>
    <property type="match status" value="1"/>
</dbReference>
<dbReference type="Gene3D" id="3.20.20.450">
    <property type="entry name" value="EAL domain"/>
    <property type="match status" value="1"/>
</dbReference>
<sequence>MIAGQAVRTESMNIRKGIVSRTLRRLAVLWLLVSLALALTVGFLYADFNRHLLLSKKQDALEYLRVRIDQLEDNKEKIAQRNKVHFENEHLLDNPSSRQVRLNAHFTSLGGSTAFQIVQIYSADHKLIASYGVDADMPSIPKDSASRWYFDAHNQRLYHLYLQPVWLGADEGMGTACFFSLLDNAVLFHNTFPDVGLRLVWQDKVVASSAGPTALGESSPSLQDYSVSIPWDDHDNASPMLGVDFVEKSPINFSRSLVELLVVAVLSTLLAWFYFGRWLTGIAKRIQAKGEAVTLFAHDTAFTPEVEALLGSAAQGNDEVAEVSQAVADLMRKIESQKIDMHNAADLLMIERERAEVTLACIGDAVVTTNEQGKVTFMNPVAEQLSGISIDEARGLLLDTVLHIINESSRMRVINPVHTVLRERRIVELANHSILLSRNGSEYNIQDSAAPIFLPNGELIGCVMVFHDVTEKHQQVLKEHWMAGHDILTGLPNRALLTDRLKQAVAFSYRNQKLLVVCFLDLDHFKPINDNFGHEMGDQLLIEVSRRIESALRGEDTVARIGGDEFVLILSSAGDLPEAKRALERIVSQLALPYQINGHTLEITASLGAVAEVGSHDLDSDLLLRQADQAMYQAKQMGRNCLHFFDSATDQIVQSQQKILARLRLALHEREFRLHYQPKVNMRTGDVVGFEALIRWQHPERGLLSPIEFLPQIEHTDLIFGVGEWVIEEALFEIEHWLQAGLELQKVSVNINGRHLMRADFAERLRQALSRHPMVPPSYLEIEILETASLENLELVSQIMTNCKKIGVSFSIDDFGTGYSSLTYLRHLPADTLKLDQTFVRAMLEDPNDAAIIEGSISLAQVFHRSTIAEGVETELHGTALLSLGCDLAQGYGIAKPMPAETVGDWLKHYRANSTWLQWGKAHWRKSDFPLLVAQNDHLRWVRQVIALLDGESLHLTEAELTDHHRCRFGGWYYDIGGLRYGHLAAFKNIEAPHVKVHQLGREIVSLYLGGKAAEARQASEQLLQLKDQIIGLLAVLQTEAETSNRPAEVSKSTEAGGHEAAK</sequence>
<evidence type="ECO:0000259" key="6">
    <source>
        <dbReference type="PROSITE" id="PS50887"/>
    </source>
</evidence>
<dbReference type="InterPro" id="IPR025991">
    <property type="entry name" value="Chemoreceptor_zinc-bind_dom"/>
</dbReference>
<keyword evidence="8" id="KW-1185">Reference proteome</keyword>
<dbReference type="SUPFAM" id="SSF55073">
    <property type="entry name" value="Nucleotide cyclase"/>
    <property type="match status" value="1"/>
</dbReference>
<dbReference type="Pfam" id="PF08448">
    <property type="entry name" value="PAS_4"/>
    <property type="match status" value="1"/>
</dbReference>